<comment type="caution">
    <text evidence="1">The sequence shown here is derived from an EMBL/GenBank/DDBJ whole genome shotgun (WGS) entry which is preliminary data.</text>
</comment>
<dbReference type="AlphaFoldDB" id="A0A8J2Z9J5"/>
<protein>
    <submittedName>
        <fullName evidence="1">Uncharacterized protein</fullName>
    </submittedName>
</protein>
<organism evidence="1 2">
    <name type="scientific">Caldovatus sediminis</name>
    <dbReference type="NCBI Taxonomy" id="2041189"/>
    <lineage>
        <taxon>Bacteria</taxon>
        <taxon>Pseudomonadati</taxon>
        <taxon>Pseudomonadota</taxon>
        <taxon>Alphaproteobacteria</taxon>
        <taxon>Acetobacterales</taxon>
        <taxon>Roseomonadaceae</taxon>
        <taxon>Caldovatus</taxon>
    </lineage>
</organism>
<dbReference type="Proteomes" id="UP000597507">
    <property type="component" value="Unassembled WGS sequence"/>
</dbReference>
<dbReference type="EMBL" id="BMKS01000002">
    <property type="protein sequence ID" value="GGG23346.1"/>
    <property type="molecule type" value="Genomic_DNA"/>
</dbReference>
<keyword evidence="2" id="KW-1185">Reference proteome</keyword>
<gene>
    <name evidence="1" type="ORF">GCM10010964_09400</name>
</gene>
<proteinExistence type="predicted"/>
<evidence type="ECO:0000313" key="1">
    <source>
        <dbReference type="EMBL" id="GGG23346.1"/>
    </source>
</evidence>
<name>A0A8J2Z9J5_9PROT</name>
<evidence type="ECO:0000313" key="2">
    <source>
        <dbReference type="Proteomes" id="UP000597507"/>
    </source>
</evidence>
<sequence>MRMASDLVAPTIEQIRRWSGVECPNEAARHGLSDFPPLLAELEALRGTLVFEDEPSSFEAALQAEKERTP</sequence>
<accession>A0A8J2Z9J5</accession>
<reference evidence="1 2" key="1">
    <citation type="journal article" date="2014" name="Int. J. Syst. Evol. Microbiol.">
        <title>Complete genome sequence of Corynebacterium casei LMG S-19264T (=DSM 44701T), isolated from a smear-ripened cheese.</title>
        <authorList>
            <consortium name="US DOE Joint Genome Institute (JGI-PGF)"/>
            <person name="Walter F."/>
            <person name="Albersmeier A."/>
            <person name="Kalinowski J."/>
            <person name="Ruckert C."/>
        </authorList>
    </citation>
    <scope>NUCLEOTIDE SEQUENCE [LARGE SCALE GENOMIC DNA]</scope>
    <source>
        <strain evidence="1 2">CGMCC 1.16330</strain>
    </source>
</reference>